<dbReference type="EMBL" id="JAAIWM010000005">
    <property type="protein sequence ID" value="NEY72994.1"/>
    <property type="molecule type" value="Genomic_DNA"/>
</dbReference>
<dbReference type="InterPro" id="IPR000182">
    <property type="entry name" value="GNAT_dom"/>
</dbReference>
<gene>
    <name evidence="2" type="ORF">G4D63_14745</name>
</gene>
<dbReference type="Pfam" id="PF17668">
    <property type="entry name" value="Acetyltransf_17"/>
    <property type="match status" value="1"/>
</dbReference>
<proteinExistence type="predicted"/>
<dbReference type="SUPFAM" id="SSF55718">
    <property type="entry name" value="SCP-like"/>
    <property type="match status" value="1"/>
</dbReference>
<evidence type="ECO:0000313" key="3">
    <source>
        <dbReference type="Proteomes" id="UP000481043"/>
    </source>
</evidence>
<feature type="domain" description="N-acetyltransferase" evidence="1">
    <location>
        <begin position="2"/>
        <end position="142"/>
    </location>
</feature>
<dbReference type="GO" id="GO:0030649">
    <property type="term" value="P:aminoglycoside antibiotic catabolic process"/>
    <property type="evidence" value="ECO:0007669"/>
    <property type="project" value="TreeGrafter"/>
</dbReference>
<dbReference type="GO" id="GO:0034069">
    <property type="term" value="F:aminoglycoside N-acetyltransferase activity"/>
    <property type="evidence" value="ECO:0007669"/>
    <property type="project" value="TreeGrafter"/>
</dbReference>
<keyword evidence="3" id="KW-1185">Reference proteome</keyword>
<dbReference type="PROSITE" id="PS51186">
    <property type="entry name" value="GNAT"/>
    <property type="match status" value="1"/>
</dbReference>
<evidence type="ECO:0000259" key="1">
    <source>
        <dbReference type="PROSITE" id="PS51186"/>
    </source>
</evidence>
<dbReference type="InterPro" id="IPR025559">
    <property type="entry name" value="Eis_dom"/>
</dbReference>
<organism evidence="2 3">
    <name type="scientific">Bacillus mesophilus</name>
    <dbReference type="NCBI Taxonomy" id="1808955"/>
    <lineage>
        <taxon>Bacteria</taxon>
        <taxon>Bacillati</taxon>
        <taxon>Bacillota</taxon>
        <taxon>Bacilli</taxon>
        <taxon>Bacillales</taxon>
        <taxon>Bacillaceae</taxon>
        <taxon>Bacillus</taxon>
    </lineage>
</organism>
<accession>A0A6M0Q9G8</accession>
<dbReference type="Gene3D" id="3.30.1050.10">
    <property type="entry name" value="SCP2 sterol-binding domain"/>
    <property type="match status" value="1"/>
</dbReference>
<reference evidence="2 3" key="1">
    <citation type="submission" date="2020-02" db="EMBL/GenBank/DDBJ databases">
        <title>Bacillus aquiflavi sp. nov., isolated from yellow water of strong flavor Chinese baijiu in Yibin region of China.</title>
        <authorList>
            <person name="Xie J."/>
        </authorList>
    </citation>
    <scope>NUCLEOTIDE SEQUENCE [LARGE SCALE GENOMIC DNA]</scope>
    <source>
        <strain evidence="2 3">SA4</strain>
    </source>
</reference>
<dbReference type="InterPro" id="IPR036527">
    <property type="entry name" value="SCP2_sterol-bd_dom_sf"/>
</dbReference>
<dbReference type="SUPFAM" id="SSF55729">
    <property type="entry name" value="Acyl-CoA N-acyltransferases (Nat)"/>
    <property type="match status" value="1"/>
</dbReference>
<dbReference type="InterPro" id="IPR041380">
    <property type="entry name" value="Acetyltransf_17"/>
</dbReference>
<sequence>MPEIRQLTEDDFKESLELSQYAFQYKVPESDLPKRKEGFKKHEVWGEFDQGRLTSKLHILSLQVFLGEQPISMGGIAGVATWPEYRRNGSVSRLINQSLQSMKDKGQSISFLHPFDFHFYRRFGWEFCFSQKKVTVEKKDLHFMKAAPGKVSRITDELTPVYEMYESFTKKYNGMLKRDLSWWQQSIVSPEYQFVIYTNEAGTPTGYLLFKNAEKLLDVQEFVYLDEEARRGLWNFICQHDSMVDKVELVLTEDDQLPFLLRNPKVKIEIVPYFMARIVDAKAFLSQYPFLHQEGELVLHIKDEQAEWNCTSLKLSNGEISEASSGEQGLTLDIQSLTAVLLRAQKAQFLHEVGSIQGNLKDIQLLSESVPNRNTSLVDFF</sequence>
<name>A0A6M0Q9G8_9BACI</name>
<dbReference type="InterPro" id="IPR016181">
    <property type="entry name" value="Acyl_CoA_acyltransferase"/>
</dbReference>
<dbReference type="PANTHER" id="PTHR37817">
    <property type="entry name" value="N-ACETYLTRANSFERASE EIS"/>
    <property type="match status" value="1"/>
</dbReference>
<comment type="caution">
    <text evidence="2">The sequence shown here is derived from an EMBL/GenBank/DDBJ whole genome shotgun (WGS) entry which is preliminary data.</text>
</comment>
<dbReference type="Proteomes" id="UP000481043">
    <property type="component" value="Unassembled WGS sequence"/>
</dbReference>
<dbReference type="PANTHER" id="PTHR37817:SF1">
    <property type="entry name" value="N-ACETYLTRANSFERASE EIS"/>
    <property type="match status" value="1"/>
</dbReference>
<dbReference type="Pfam" id="PF13527">
    <property type="entry name" value="Acetyltransf_9"/>
    <property type="match status" value="1"/>
</dbReference>
<keyword evidence="2" id="KW-0808">Transferase</keyword>
<dbReference type="Pfam" id="PF13530">
    <property type="entry name" value="SCP2_2"/>
    <property type="match status" value="1"/>
</dbReference>
<protein>
    <submittedName>
        <fullName evidence="2">GNAT family N-acetyltransferase</fullName>
    </submittedName>
</protein>
<dbReference type="InterPro" id="IPR051554">
    <property type="entry name" value="Acetyltransferase_Eis"/>
</dbReference>
<dbReference type="AlphaFoldDB" id="A0A6M0Q9G8"/>
<dbReference type="Gene3D" id="3.40.630.30">
    <property type="match status" value="2"/>
</dbReference>
<dbReference type="RefSeq" id="WP_163180462.1">
    <property type="nucleotide sequence ID" value="NZ_JAAIWM010000005.1"/>
</dbReference>
<evidence type="ECO:0000313" key="2">
    <source>
        <dbReference type="EMBL" id="NEY72994.1"/>
    </source>
</evidence>